<dbReference type="Pfam" id="PF16209">
    <property type="entry name" value="PhoLip_ATPase_N"/>
    <property type="match status" value="1"/>
</dbReference>
<dbReference type="InterPro" id="IPR008250">
    <property type="entry name" value="ATPase_P-typ_transduc_dom_A_sf"/>
</dbReference>
<feature type="transmembrane region" description="Helical" evidence="16">
    <location>
        <begin position="1448"/>
        <end position="1468"/>
    </location>
</feature>
<evidence type="ECO:0000256" key="4">
    <source>
        <dbReference type="ARBA" id="ARBA00022723"/>
    </source>
</evidence>
<dbReference type="Gene3D" id="3.40.50.1000">
    <property type="entry name" value="HAD superfamily/HAD-like"/>
    <property type="match status" value="1"/>
</dbReference>
<evidence type="ECO:0000256" key="3">
    <source>
        <dbReference type="ARBA" id="ARBA00022692"/>
    </source>
</evidence>
<keyword evidence="21" id="KW-1185">Reference proteome</keyword>
<dbReference type="STRING" id="1064592.G0VDN8"/>
<dbReference type="SUPFAM" id="SSF81660">
    <property type="entry name" value="Metal cation-transporting ATPase, ATP-binding domain N"/>
    <property type="match status" value="1"/>
</dbReference>
<comment type="catalytic activity">
    <reaction evidence="12">
        <text>a 1,2-diacyl-sn-glycero-3-phosphoethanolamine(out) + ATP + H2O = a 1,2-diacyl-sn-glycero-3-phosphoethanolamine(in) + ADP + phosphate + H(+)</text>
        <dbReference type="Rhea" id="RHEA:66132"/>
        <dbReference type="ChEBI" id="CHEBI:15377"/>
        <dbReference type="ChEBI" id="CHEBI:15378"/>
        <dbReference type="ChEBI" id="CHEBI:30616"/>
        <dbReference type="ChEBI" id="CHEBI:43474"/>
        <dbReference type="ChEBI" id="CHEBI:64612"/>
        <dbReference type="ChEBI" id="CHEBI:456216"/>
    </reaction>
    <physiologicalReaction direction="left-to-right" evidence="12">
        <dbReference type="Rhea" id="RHEA:66133"/>
    </physiologicalReaction>
</comment>
<dbReference type="GO" id="GO:1990531">
    <property type="term" value="C:phospholipid-translocating ATPase complex"/>
    <property type="evidence" value="ECO:0007669"/>
    <property type="project" value="EnsemblFungi"/>
</dbReference>
<dbReference type="InterPro" id="IPR006539">
    <property type="entry name" value="P-type_ATPase_IV"/>
</dbReference>
<feature type="binding site" evidence="15">
    <location>
        <position position="1203"/>
    </location>
    <ligand>
        <name>Mg(2+)</name>
        <dbReference type="ChEBI" id="CHEBI:18420"/>
    </ligand>
</feature>
<dbReference type="PROSITE" id="PS00154">
    <property type="entry name" value="ATPASE_E1_E2"/>
    <property type="match status" value="1"/>
</dbReference>
<feature type="binding site" evidence="14">
    <location>
        <position position="1090"/>
    </location>
    <ligand>
        <name>ATP</name>
        <dbReference type="ChEBI" id="CHEBI:30616"/>
    </ligand>
</feature>
<dbReference type="InterPro" id="IPR023299">
    <property type="entry name" value="ATPase_P-typ_cyto_dom_N"/>
</dbReference>
<feature type="binding site" evidence="14">
    <location>
        <position position="809"/>
    </location>
    <ligand>
        <name>ATP</name>
        <dbReference type="ChEBI" id="CHEBI:30616"/>
    </ligand>
</feature>
<dbReference type="RefSeq" id="XP_003676040.1">
    <property type="nucleotide sequence ID" value="XM_003675992.1"/>
</dbReference>
<dbReference type="InterPro" id="IPR018303">
    <property type="entry name" value="ATPase_P-typ_P_site"/>
</dbReference>
<dbReference type="InterPro" id="IPR036412">
    <property type="entry name" value="HAD-like_sf"/>
</dbReference>
<feature type="binding site" evidence="15">
    <location>
        <position position="552"/>
    </location>
    <ligand>
        <name>Mg(2+)</name>
        <dbReference type="ChEBI" id="CHEBI:18420"/>
    </ligand>
</feature>
<evidence type="ECO:0000256" key="9">
    <source>
        <dbReference type="ARBA" id="ARBA00022989"/>
    </source>
</evidence>
<protein>
    <recommendedName>
        <fullName evidence="16">Phospholipid-transporting ATPase</fullName>
        <ecNumber evidence="16">7.6.2.1</ecNumber>
    </recommendedName>
</protein>
<keyword evidence="3 16" id="KW-0812">Transmembrane</keyword>
<dbReference type="GO" id="GO:0032456">
    <property type="term" value="P:endocytic recycling"/>
    <property type="evidence" value="ECO:0007669"/>
    <property type="project" value="TreeGrafter"/>
</dbReference>
<dbReference type="GO" id="GO:0140346">
    <property type="term" value="F:phosphatidylserine flippase activity"/>
    <property type="evidence" value="ECO:0007669"/>
    <property type="project" value="EnsemblFungi"/>
</dbReference>
<dbReference type="InterPro" id="IPR032631">
    <property type="entry name" value="P-type_ATPase_N"/>
</dbReference>
<dbReference type="GO" id="GO:0070867">
    <property type="term" value="C:mating projection tip membrane"/>
    <property type="evidence" value="ECO:0007669"/>
    <property type="project" value="EnsemblFungi"/>
</dbReference>
<dbReference type="OMA" id="GWFLWNI"/>
<accession>G0VDN8</accession>
<evidence type="ECO:0000256" key="15">
    <source>
        <dbReference type="PIRSR" id="PIRSR606539-3"/>
    </source>
</evidence>
<dbReference type="NCBIfam" id="TIGR01494">
    <property type="entry name" value="ATPase_P-type"/>
    <property type="match status" value="2"/>
</dbReference>
<keyword evidence="8 16" id="KW-1278">Translocase</keyword>
<feature type="transmembrane region" description="Helical" evidence="16">
    <location>
        <begin position="190"/>
        <end position="209"/>
    </location>
</feature>
<evidence type="ECO:0000256" key="8">
    <source>
        <dbReference type="ARBA" id="ARBA00022967"/>
    </source>
</evidence>
<dbReference type="GO" id="GO:0007124">
    <property type="term" value="P:pseudohyphal growth"/>
    <property type="evidence" value="ECO:0007669"/>
    <property type="project" value="EnsemblFungi"/>
</dbReference>
<evidence type="ECO:0000256" key="12">
    <source>
        <dbReference type="ARBA" id="ARBA00049128"/>
    </source>
</evidence>
<evidence type="ECO:0000256" key="5">
    <source>
        <dbReference type="ARBA" id="ARBA00022741"/>
    </source>
</evidence>
<dbReference type="PANTHER" id="PTHR24092">
    <property type="entry name" value="PROBABLE PHOSPHOLIPID-TRANSPORTING ATPASE"/>
    <property type="match status" value="1"/>
</dbReference>
<feature type="transmembrane region" description="Helical" evidence="16">
    <location>
        <begin position="438"/>
        <end position="462"/>
    </location>
</feature>
<feature type="binding site" evidence="15">
    <location>
        <position position="554"/>
    </location>
    <ligand>
        <name>Mg(2+)</name>
        <dbReference type="ChEBI" id="CHEBI:18420"/>
    </ligand>
</feature>
<dbReference type="EC" id="7.6.2.1" evidence="16"/>
<feature type="transmembrane region" description="Helical" evidence="16">
    <location>
        <begin position="1260"/>
        <end position="1281"/>
    </location>
</feature>
<dbReference type="GO" id="GO:0016887">
    <property type="term" value="F:ATP hydrolysis activity"/>
    <property type="evidence" value="ECO:0007669"/>
    <property type="project" value="InterPro"/>
</dbReference>
<feature type="binding site" evidence="14">
    <location>
        <position position="553"/>
    </location>
    <ligand>
        <name>ATP</name>
        <dbReference type="ChEBI" id="CHEBI:30616"/>
    </ligand>
</feature>
<comment type="cofactor">
    <cofactor evidence="15">
        <name>Mg(2+)</name>
        <dbReference type="ChEBI" id="CHEBI:18420"/>
    </cofactor>
</comment>
<keyword evidence="5 14" id="KW-0547">Nucleotide-binding</keyword>
<feature type="binding site" evidence="14">
    <location>
        <position position="1089"/>
    </location>
    <ligand>
        <name>ATP</name>
        <dbReference type="ChEBI" id="CHEBI:30616"/>
    </ligand>
</feature>
<dbReference type="GO" id="GO:0000287">
    <property type="term" value="F:magnesium ion binding"/>
    <property type="evidence" value="ECO:0007669"/>
    <property type="project" value="UniProtKB-UniRule"/>
</dbReference>
<keyword evidence="9 16" id="KW-1133">Transmembrane helix</keyword>
<evidence type="ECO:0000256" key="16">
    <source>
        <dbReference type="RuleBase" id="RU362033"/>
    </source>
</evidence>
<keyword evidence="10 16" id="KW-0472">Membrane</keyword>
<feature type="transmembrane region" description="Helical" evidence="16">
    <location>
        <begin position="1293"/>
        <end position="1313"/>
    </location>
</feature>
<feature type="region of interest" description="Disordered" evidence="17">
    <location>
        <begin position="932"/>
        <end position="964"/>
    </location>
</feature>
<feature type="domain" description="P-type ATPase C-terminal" evidence="19">
    <location>
        <begin position="1230"/>
        <end position="1478"/>
    </location>
</feature>
<dbReference type="GO" id="GO:0140345">
    <property type="term" value="F:phosphatidylcholine flippase activity"/>
    <property type="evidence" value="ECO:0007669"/>
    <property type="project" value="EnsemblFungi"/>
</dbReference>
<comment type="catalytic activity">
    <reaction evidence="11 16">
        <text>ATP + H2O + phospholipidSide 1 = ADP + phosphate + phospholipidSide 2.</text>
        <dbReference type="EC" id="7.6.2.1"/>
    </reaction>
</comment>
<dbReference type="InterPro" id="IPR032630">
    <property type="entry name" value="P_typ_ATPase_c"/>
</dbReference>
<feature type="binding site" evidence="14">
    <location>
        <position position="1088"/>
    </location>
    <ligand>
        <name>ATP</name>
        <dbReference type="ChEBI" id="CHEBI:30616"/>
    </ligand>
</feature>
<dbReference type="Pfam" id="PF16212">
    <property type="entry name" value="PhoLip_ATPase_C"/>
    <property type="match status" value="1"/>
</dbReference>
<evidence type="ECO:0000313" key="20">
    <source>
        <dbReference type="EMBL" id="CCC69676.1"/>
    </source>
</evidence>
<dbReference type="Gene3D" id="3.40.1110.10">
    <property type="entry name" value="Calcium-transporting ATPase, cytoplasmic domain N"/>
    <property type="match status" value="1"/>
</dbReference>
<dbReference type="GO" id="GO:0005802">
    <property type="term" value="C:trans-Golgi network"/>
    <property type="evidence" value="ECO:0007669"/>
    <property type="project" value="EnsemblFungi"/>
</dbReference>
<feature type="binding site" evidence="14">
    <location>
        <position position="1207"/>
    </location>
    <ligand>
        <name>ATP</name>
        <dbReference type="ChEBI" id="CHEBI:30616"/>
    </ligand>
</feature>
<dbReference type="GeneID" id="96903285"/>
<feature type="binding site" evidence="14">
    <location>
        <position position="554"/>
    </location>
    <ligand>
        <name>ATP</name>
        <dbReference type="ChEBI" id="CHEBI:30616"/>
    </ligand>
</feature>
<evidence type="ECO:0000256" key="10">
    <source>
        <dbReference type="ARBA" id="ARBA00023136"/>
    </source>
</evidence>
<keyword evidence="7 15" id="KW-0460">Magnesium</keyword>
<dbReference type="InterPro" id="IPR001757">
    <property type="entry name" value="P_typ_ATPase"/>
</dbReference>
<evidence type="ECO:0000256" key="2">
    <source>
        <dbReference type="ARBA" id="ARBA00008109"/>
    </source>
</evidence>
<keyword evidence="6 14" id="KW-0067">ATP-binding</keyword>
<dbReference type="GO" id="GO:0090555">
    <property type="term" value="F:phosphatidylethanolamine flippase activity"/>
    <property type="evidence" value="ECO:0007669"/>
    <property type="project" value="EnsemblFungi"/>
</dbReference>
<feature type="transmembrane region" description="Helical" evidence="16">
    <location>
        <begin position="167"/>
        <end position="184"/>
    </location>
</feature>
<dbReference type="eggNOG" id="KOG0206">
    <property type="taxonomic scope" value="Eukaryota"/>
</dbReference>
<feature type="transmembrane region" description="Helical" evidence="16">
    <location>
        <begin position="482"/>
        <end position="506"/>
    </location>
</feature>
<evidence type="ECO:0000313" key="21">
    <source>
        <dbReference type="Proteomes" id="UP000001640"/>
    </source>
</evidence>
<dbReference type="KEGG" id="ncs:NCAS_0D00950"/>
<dbReference type="SUPFAM" id="SSF81665">
    <property type="entry name" value="Calcium ATPase, transmembrane domain M"/>
    <property type="match status" value="1"/>
</dbReference>
<comment type="subcellular location">
    <subcellularLocation>
        <location evidence="1 16">Membrane</location>
        <topology evidence="1 16">Multi-pass membrane protein</topology>
    </subcellularLocation>
</comment>
<dbReference type="FunCoup" id="G0VDN8">
    <property type="interactions" value="49"/>
</dbReference>
<dbReference type="InterPro" id="IPR023214">
    <property type="entry name" value="HAD_sf"/>
</dbReference>
<feature type="binding site" evidence="14">
    <location>
        <position position="1206"/>
    </location>
    <ligand>
        <name>ATP</name>
        <dbReference type="ChEBI" id="CHEBI:30616"/>
    </ligand>
</feature>
<evidence type="ECO:0000259" key="19">
    <source>
        <dbReference type="Pfam" id="PF16212"/>
    </source>
</evidence>
<dbReference type="PANTHER" id="PTHR24092:SF174">
    <property type="entry name" value="PHOSPHOLIPID-TRANSPORTING ATPASE DNF3-RELATED"/>
    <property type="match status" value="1"/>
</dbReference>
<dbReference type="Pfam" id="PF00702">
    <property type="entry name" value="Hydrolase"/>
    <property type="match status" value="1"/>
</dbReference>
<evidence type="ECO:0000256" key="14">
    <source>
        <dbReference type="PIRSR" id="PIRSR606539-2"/>
    </source>
</evidence>
<feature type="transmembrane region" description="Helical" evidence="16">
    <location>
        <begin position="1340"/>
        <end position="1363"/>
    </location>
</feature>
<dbReference type="GO" id="GO:0030140">
    <property type="term" value="C:trans-Golgi network transport vesicle"/>
    <property type="evidence" value="ECO:0007669"/>
    <property type="project" value="EnsemblFungi"/>
</dbReference>
<reference key="2">
    <citation type="submission" date="2011-08" db="EMBL/GenBank/DDBJ databases">
        <title>Genome sequence of Naumovozyma castellii.</title>
        <authorList>
            <person name="Gordon J.L."/>
            <person name="Armisen D."/>
            <person name="Proux-Wera E."/>
            <person name="OhEigeartaigh S.S."/>
            <person name="Byrne K.P."/>
            <person name="Wolfe K.H."/>
        </authorList>
    </citation>
    <scope>NUCLEOTIDE SEQUENCE</scope>
    <source>
        <strain>Type strain:CBS 4309</strain>
    </source>
</reference>
<feature type="domain" description="P-type ATPase N-terminal" evidence="18">
    <location>
        <begin position="137"/>
        <end position="193"/>
    </location>
</feature>
<dbReference type="FunFam" id="3.40.1110.10:FF:000090">
    <property type="entry name" value="Phospholipid-transporting ATPase"/>
    <property type="match status" value="1"/>
</dbReference>
<sequence length="1638" mass="185874">MTSLDGNRKRAGSLRTQMFNKHLYDKFTGKSNTSAGNDDDIQLGNIPEGSNENNFDVLEEDLEVDDDEDVAEVENNNQLPSVLTRLLDLLLDRSRTLRSKDGRHIPISLDHSVAQFQRYTNTKHKKNAGLLIDERTSSVYCNNNITSSRYTIYSFFPKQLYAQFSKVANVYFFVVAILQMIPGWSTTGTYTTIVPLCIFMGISMAREAWDDFRRHRLDKEENNKTCSILTKEFSNKPMPDDAQLPSRQNIDNLSNDSNTDYLNTKFNNFPFLEERHGVRIQETTWSNLHVGDFVLLKQDNWVPADILVLTSDGDNNECFVETMALDGETNLKVKQPHPELNKLACSASGLANINALITVEDPNSDLYNFEGNLELTDNNNNSLKKYPVGPDNVAYRGSIIRNTDNVIGMVIYTGKETKIRMNALNNPRTKAPKLQKNINIIITFMVFVVAVISLFSYLGHVLQNKKAIDENQAWYLLTKDAGAAPTIMSFIIMYNTIIPLSLYVTMEIIKAMQSKMMEWDIDMYHSETNTPCESRTATILEELGQVSYMFSDKTGTLTDNKMIFRKFSICGSSWLHSTDLGSNALYKGSPNSNNSDIDVVSLENQSLLDKFVKTEGSTELDARTNFPNFRASVEYKGTSSAVYTGRPSMRSLYPQDLHLTPNPSRSSRGTSDAPDNIKTSFDLIQFIQHNPNTLFAKKAKFFILSLALCHTCLPKKSNFPEGGEDVIEYQSSSPDELALVTAARDLGYVVLNKNADVLTIKTYPDGFENEPIFEDYQILNYIDFNSQRKRMSVLVKTPDEPNKVLLICKGADNMILERLQDRDLAYQKMEDINRNTRERKELEAGLVIEQRKSLERMAYDDVPRNSFKTSLSSNPKPSLSLQAMRRSFSPRNRRTDEGPIDSIDQFLDNVKRSDMEIDEVVLNSRKSLSKQQLEKYGPRLSLGSPSNKEKPGNKPNAKHYLKPVSTEDARVEKGMLEYIGSDDLLLNDGYVIEKTIQAIDEFSTEGLRTLVYSYKWVDLQEYQQWEDRYHDAKISLTNRKSKIAEVGEEIEQDLQLLGATAIEDKLQEGVSEAIEKIRRAGIKIWMLTGDKRETAINIGYSCKLIYDYSTVVILAKGDENIISKMNAISQEVDSGNVAHCVIIIDGSTLAMFEGNPTLMSVFIELCTKTDSVICCRASPSQKSLMVTNIRNSNKNLVTLAIGDGANDIAMIQSADIGIGIGGKEGLQASRTADYSIAQFRFILKLLLVHGRYNYIRTAKFILCTFFKEITFYLTQLIFQRYTMFSGSSLYEPWSLSMFNTLFTSLPVLCIGMFEKDLKPMTLLTIPELYSMGRLSQGFNLIIFGEWVIQAAAYALLITFLNIIIWGETALSDHTMYPLGVINFTAIVALVNVKCQFIEMNNRNWVVFTSVILSCGGWLVWCCALPILNRSDVIYDVPYGFFYHFGKDITWWCSCFVLAVLPITIDIVYQTFKTMIWPSDADIFSVLEQKSEIRKKLEMGAYNEMKQGWTWEHDPNAFKRYKEKILTAHSRSGSYTDEEMEIGTREGNPKVFSKTTMKAEVPLNVQSKMNGNFSKYNPEEYETLPSGKIIKKQSMDSQSSSERPLNIASKLSKKLRFSLKSEPEEDIEEIIQQRMKDLE</sequence>
<proteinExistence type="inferred from homology"/>
<feature type="binding site" evidence="14">
    <location>
        <position position="736"/>
    </location>
    <ligand>
        <name>ATP</name>
        <dbReference type="ChEBI" id="CHEBI:30616"/>
    </ligand>
</feature>
<feature type="transmembrane region" description="Helical" evidence="16">
    <location>
        <begin position="1375"/>
        <end position="1392"/>
    </location>
</feature>
<dbReference type="SUPFAM" id="SSF56784">
    <property type="entry name" value="HAD-like"/>
    <property type="match status" value="1"/>
</dbReference>
<dbReference type="Pfam" id="PF13246">
    <property type="entry name" value="Cation_ATPase"/>
    <property type="match status" value="1"/>
</dbReference>
<dbReference type="Gene3D" id="2.70.150.10">
    <property type="entry name" value="Calcium-transporting ATPase, cytoplasmic transduction domain A"/>
    <property type="match status" value="1"/>
</dbReference>
<evidence type="ECO:0000256" key="7">
    <source>
        <dbReference type="ARBA" id="ARBA00022842"/>
    </source>
</evidence>
<dbReference type="FunFam" id="3.40.50.1000:FF:000172">
    <property type="entry name" value="Phospholipid-transporting ATPase"/>
    <property type="match status" value="1"/>
</dbReference>
<feature type="binding site" evidence="15">
    <location>
        <position position="1207"/>
    </location>
    <ligand>
        <name>Mg(2+)</name>
        <dbReference type="ChEBI" id="CHEBI:18420"/>
    </ligand>
</feature>
<comment type="similarity">
    <text evidence="2 16">Belongs to the cation transport ATPase (P-type) (TC 3.A.3) family. Type IV subfamily.</text>
</comment>
<keyword evidence="4 15" id="KW-0479">Metal-binding</keyword>
<feature type="binding site" evidence="14">
    <location>
        <position position="552"/>
    </location>
    <ligand>
        <name>ATP</name>
        <dbReference type="ChEBI" id="CHEBI:30616"/>
    </ligand>
</feature>
<dbReference type="EMBL" id="HE576755">
    <property type="protein sequence ID" value="CCC69676.1"/>
    <property type="molecule type" value="Genomic_DNA"/>
</dbReference>
<evidence type="ECO:0000259" key="18">
    <source>
        <dbReference type="Pfam" id="PF16209"/>
    </source>
</evidence>
<dbReference type="SUPFAM" id="SSF81653">
    <property type="entry name" value="Calcium ATPase, transduction domain A"/>
    <property type="match status" value="1"/>
</dbReference>
<feature type="binding site" evidence="14">
    <location>
        <position position="1008"/>
    </location>
    <ligand>
        <name>ATP</name>
        <dbReference type="ChEBI" id="CHEBI:30616"/>
    </ligand>
</feature>
<evidence type="ECO:0000256" key="6">
    <source>
        <dbReference type="ARBA" id="ARBA00022840"/>
    </source>
</evidence>
<gene>
    <name evidence="20" type="primary">NCAS0D00950</name>
    <name evidence="20" type="ordered locus">NCAS_0D00950</name>
</gene>
<dbReference type="GO" id="GO:0006892">
    <property type="term" value="P:post-Golgi vesicle-mediated transport"/>
    <property type="evidence" value="ECO:0007669"/>
    <property type="project" value="TreeGrafter"/>
</dbReference>
<dbReference type="InterPro" id="IPR023298">
    <property type="entry name" value="ATPase_P-typ_TM_dom_sf"/>
</dbReference>
<dbReference type="GO" id="GO:0005524">
    <property type="term" value="F:ATP binding"/>
    <property type="evidence" value="ECO:0007669"/>
    <property type="project" value="UniProtKB-UniRule"/>
</dbReference>
<evidence type="ECO:0000256" key="17">
    <source>
        <dbReference type="SAM" id="MobiDB-lite"/>
    </source>
</evidence>
<dbReference type="OrthoDB" id="377733at2759"/>
<reference evidence="20 21" key="1">
    <citation type="journal article" date="2011" name="Proc. Natl. Acad. Sci. U.S.A.">
        <title>Evolutionary erosion of yeast sex chromosomes by mating-type switching accidents.</title>
        <authorList>
            <person name="Gordon J.L."/>
            <person name="Armisen D."/>
            <person name="Proux-Wera E."/>
            <person name="Oheigeartaigh S.S."/>
            <person name="Byrne K.P."/>
            <person name="Wolfe K.H."/>
        </authorList>
    </citation>
    <scope>NUCLEOTIDE SEQUENCE [LARGE SCALE GENOMIC DNA]</scope>
    <source>
        <strain evidence="21">ATCC 76901 / BCRC 22586 / CBS 4309 / NBRC 1992 / NRRL Y-12630</strain>
    </source>
</reference>
<feature type="binding site" evidence="14">
    <location>
        <position position="784"/>
    </location>
    <ligand>
        <name>ATP</name>
        <dbReference type="ChEBI" id="CHEBI:30616"/>
    </ligand>
</feature>
<feature type="active site" description="4-aspartylphosphate intermediate" evidence="13">
    <location>
        <position position="552"/>
    </location>
</feature>
<evidence type="ECO:0000256" key="13">
    <source>
        <dbReference type="PIRSR" id="PIRSR606539-1"/>
    </source>
</evidence>
<evidence type="ECO:0000256" key="11">
    <source>
        <dbReference type="ARBA" id="ARBA00034036"/>
    </source>
</evidence>
<dbReference type="Proteomes" id="UP000001640">
    <property type="component" value="Chromosome 4"/>
</dbReference>
<feature type="binding site" evidence="14">
    <location>
        <position position="1176"/>
    </location>
    <ligand>
        <name>ATP</name>
        <dbReference type="ChEBI" id="CHEBI:30616"/>
    </ligand>
</feature>
<name>G0VDN8_NAUCA</name>
<dbReference type="HOGENOM" id="CLU_000846_5_3_1"/>
<dbReference type="InParanoid" id="G0VDN8"/>
<feature type="binding site" evidence="14">
    <location>
        <position position="1182"/>
    </location>
    <ligand>
        <name>ATP</name>
        <dbReference type="ChEBI" id="CHEBI:30616"/>
    </ligand>
</feature>
<dbReference type="NCBIfam" id="TIGR01652">
    <property type="entry name" value="ATPase-Plipid"/>
    <property type="match status" value="2"/>
</dbReference>
<organism evidence="20 21">
    <name type="scientific">Naumovozyma castellii</name>
    <name type="common">Yeast</name>
    <name type="synonym">Saccharomyces castellii</name>
    <dbReference type="NCBI Taxonomy" id="27288"/>
    <lineage>
        <taxon>Eukaryota</taxon>
        <taxon>Fungi</taxon>
        <taxon>Dikarya</taxon>
        <taxon>Ascomycota</taxon>
        <taxon>Saccharomycotina</taxon>
        <taxon>Saccharomycetes</taxon>
        <taxon>Saccharomycetales</taxon>
        <taxon>Saccharomycetaceae</taxon>
        <taxon>Naumovozyma</taxon>
    </lineage>
</organism>
<evidence type="ECO:0000256" key="1">
    <source>
        <dbReference type="ARBA" id="ARBA00004141"/>
    </source>
</evidence>
<feature type="transmembrane region" description="Helical" evidence="16">
    <location>
        <begin position="1404"/>
        <end position="1428"/>
    </location>
</feature>